<dbReference type="OrthoDB" id="9786272at2"/>
<protein>
    <submittedName>
        <fullName evidence="5">Sugar (Pentulose or hexulose) kinase</fullName>
    </submittedName>
</protein>
<dbReference type="Proteomes" id="UP000199673">
    <property type="component" value="Unassembled WGS sequence"/>
</dbReference>
<gene>
    <name evidence="5" type="ORF">SAMN04489724_2573</name>
</gene>
<evidence type="ECO:0000313" key="5">
    <source>
        <dbReference type="EMBL" id="SFT88804.1"/>
    </source>
</evidence>
<dbReference type="PANTHER" id="PTHR10196:SF93">
    <property type="entry name" value="L-RHAMNULOKINASE"/>
    <property type="match status" value="1"/>
</dbReference>
<accession>A0A1I7BNL9</accession>
<dbReference type="PANTHER" id="PTHR10196">
    <property type="entry name" value="SUGAR KINASE"/>
    <property type="match status" value="1"/>
</dbReference>
<evidence type="ECO:0000313" key="6">
    <source>
        <dbReference type="Proteomes" id="UP000199673"/>
    </source>
</evidence>
<evidence type="ECO:0000256" key="3">
    <source>
        <dbReference type="ARBA" id="ARBA00022777"/>
    </source>
</evidence>
<reference evidence="6" key="1">
    <citation type="submission" date="2016-10" db="EMBL/GenBank/DDBJ databases">
        <authorList>
            <person name="Varghese N."/>
            <person name="Submissions S."/>
        </authorList>
    </citation>
    <scope>NUCLEOTIDE SEQUENCE [LARGE SCALE GENOMIC DNA]</scope>
    <source>
        <strain evidence="6">DSM 23445</strain>
    </source>
</reference>
<comment type="similarity">
    <text evidence="1">Belongs to the FGGY kinase family.</text>
</comment>
<keyword evidence="6" id="KW-1185">Reference proteome</keyword>
<dbReference type="EMBL" id="FPBF01000003">
    <property type="protein sequence ID" value="SFT88804.1"/>
    <property type="molecule type" value="Genomic_DNA"/>
</dbReference>
<dbReference type="AlphaFoldDB" id="A0A1I7BNL9"/>
<dbReference type="Pfam" id="PF00370">
    <property type="entry name" value="FGGY_N"/>
    <property type="match status" value="1"/>
</dbReference>
<dbReference type="GO" id="GO:0019301">
    <property type="term" value="P:rhamnose catabolic process"/>
    <property type="evidence" value="ECO:0007669"/>
    <property type="project" value="TreeGrafter"/>
</dbReference>
<dbReference type="InterPro" id="IPR043129">
    <property type="entry name" value="ATPase_NBD"/>
</dbReference>
<evidence type="ECO:0000256" key="1">
    <source>
        <dbReference type="ARBA" id="ARBA00009156"/>
    </source>
</evidence>
<dbReference type="GO" id="GO:0006071">
    <property type="term" value="P:glycerol metabolic process"/>
    <property type="evidence" value="ECO:0007669"/>
    <property type="project" value="TreeGrafter"/>
</dbReference>
<evidence type="ECO:0000259" key="4">
    <source>
        <dbReference type="Pfam" id="PF00370"/>
    </source>
</evidence>
<dbReference type="GO" id="GO:0005829">
    <property type="term" value="C:cytosol"/>
    <property type="evidence" value="ECO:0007669"/>
    <property type="project" value="TreeGrafter"/>
</dbReference>
<proteinExistence type="inferred from homology"/>
<organism evidence="5 6">
    <name type="scientific">Algoriphagus locisalis</name>
    <dbReference type="NCBI Taxonomy" id="305507"/>
    <lineage>
        <taxon>Bacteria</taxon>
        <taxon>Pseudomonadati</taxon>
        <taxon>Bacteroidota</taxon>
        <taxon>Cytophagia</taxon>
        <taxon>Cytophagales</taxon>
        <taxon>Cyclobacteriaceae</taxon>
        <taxon>Algoriphagus</taxon>
    </lineage>
</organism>
<dbReference type="SUPFAM" id="SSF53067">
    <property type="entry name" value="Actin-like ATPase domain"/>
    <property type="match status" value="2"/>
</dbReference>
<keyword evidence="3 5" id="KW-0418">Kinase</keyword>
<feature type="domain" description="Carbohydrate kinase FGGY N-terminal" evidence="4">
    <location>
        <begin position="9"/>
        <end position="238"/>
    </location>
</feature>
<dbReference type="InterPro" id="IPR018484">
    <property type="entry name" value="FGGY_N"/>
</dbReference>
<keyword evidence="2" id="KW-0808">Transferase</keyword>
<evidence type="ECO:0000256" key="2">
    <source>
        <dbReference type="ARBA" id="ARBA00022679"/>
    </source>
</evidence>
<dbReference type="CDD" id="cd07772">
    <property type="entry name" value="ASKHA_NBD_FGGY_NaCK-like"/>
    <property type="match status" value="1"/>
</dbReference>
<name>A0A1I7BNL9_9BACT</name>
<dbReference type="Gene3D" id="3.30.420.40">
    <property type="match status" value="2"/>
</dbReference>
<dbReference type="RefSeq" id="WP_091693623.1">
    <property type="nucleotide sequence ID" value="NZ_FPBF01000003.1"/>
</dbReference>
<dbReference type="GO" id="GO:0004370">
    <property type="term" value="F:glycerol kinase activity"/>
    <property type="evidence" value="ECO:0007669"/>
    <property type="project" value="TreeGrafter"/>
</dbReference>
<dbReference type="STRING" id="305507.SAMN04489724_2573"/>
<sequence length="440" mass="50661">MSKIPVTAVFDIGKTNKKFFLFDENLAEVYSSYTRLEPIPDEDDFPSEPLSPLEDWMIRTFKEALKSPDYQIRRLNFSCHGASFVHTDENGLPATPLYDYLKPFPEELLSRFYEENGGKMTFCRATSSPPLAMLNSGLQLYFIKYQKPEFFKRIKHSFHFPQYLSFLFTGEMVSDYTSIGCHTGLWDYEAKDYHAWVDREGIRKLLPPIVPGNTLLKTKPELGNIPCGIGVHDSSAALLPYIKQEAEPFALLSTGTWSICINPFNKTKLTKKELKRDCLQFLSIKGDPIKISRLFIGEEHKYQVEHLYEHFQMPLGTYKKLKFNATLFEKVKDKPRRVHFQYLKPEDYGFEQASENNWSAFNEFNEAYYTFIHELTDVQTAAIKLVTENAPVDRLFIDGGFNANDIFVEMLRKKLPELTIIPSDFPNGSALGAAMLVSME</sequence>